<dbReference type="Proteomes" id="UP000034468">
    <property type="component" value="Unassembled WGS sequence"/>
</dbReference>
<comment type="caution">
    <text evidence="1">The sequence shown here is derived from an EMBL/GenBank/DDBJ whole genome shotgun (WGS) entry which is preliminary data.</text>
</comment>
<name>A0A0F8LF71_METMZ</name>
<dbReference type="PATRIC" id="fig|2209.45.peg.27"/>
<protein>
    <submittedName>
        <fullName evidence="1">Uncharacterized protein</fullName>
    </submittedName>
</protein>
<organism evidence="1 2">
    <name type="scientific">Methanosarcina mazei</name>
    <name type="common">Methanosarcina frisia</name>
    <dbReference type="NCBI Taxonomy" id="2209"/>
    <lineage>
        <taxon>Archaea</taxon>
        <taxon>Methanobacteriati</taxon>
        <taxon>Methanobacteriota</taxon>
        <taxon>Stenosarchaea group</taxon>
        <taxon>Methanomicrobia</taxon>
        <taxon>Methanosarcinales</taxon>
        <taxon>Methanosarcinaceae</taxon>
        <taxon>Methanosarcina</taxon>
    </lineage>
</organism>
<accession>A0A0F8LF71</accession>
<gene>
    <name evidence="1" type="ORF">DU66_00140</name>
</gene>
<dbReference type="EMBL" id="JJPU01000196">
    <property type="protein sequence ID" value="KKG91850.1"/>
    <property type="molecule type" value="Genomic_DNA"/>
</dbReference>
<reference evidence="1 2" key="1">
    <citation type="journal article" date="2015" name="ISME J.">
        <title>Genomic and phenotypic differentiation among Methanosarcina mazei populations from Columbia River sediment.</title>
        <authorList>
            <person name="Youngblut N.D."/>
            <person name="Wirth J.S."/>
            <person name="Henriksen J.R."/>
            <person name="Smith M."/>
            <person name="Simon H."/>
            <person name="Metcalf W.W."/>
            <person name="Whitaker R.J."/>
        </authorList>
    </citation>
    <scope>NUCLEOTIDE SEQUENCE [LARGE SCALE GENOMIC DNA]</scope>
    <source>
        <strain evidence="1 2">3.H.M.1B.1</strain>
    </source>
</reference>
<dbReference type="AlphaFoldDB" id="A0A0F8LF71"/>
<proteinExistence type="predicted"/>
<evidence type="ECO:0000313" key="2">
    <source>
        <dbReference type="Proteomes" id="UP000034468"/>
    </source>
</evidence>
<sequence>MKALKAEDPTSVEAQIASGRITVTVNGEKIELEPEAVEIRKEVISGGREVDVLDIKGAVVVIVR</sequence>
<evidence type="ECO:0000313" key="1">
    <source>
        <dbReference type="EMBL" id="KKG91850.1"/>
    </source>
</evidence>